<dbReference type="AlphaFoldDB" id="A0A1H6DKS5"/>
<accession>A0A1H6DKS5</accession>
<feature type="region of interest" description="Disordered" evidence="1">
    <location>
        <begin position="60"/>
        <end position="95"/>
    </location>
</feature>
<organism evidence="2 3">
    <name type="scientific">Nonomuraea solani</name>
    <dbReference type="NCBI Taxonomy" id="1144553"/>
    <lineage>
        <taxon>Bacteria</taxon>
        <taxon>Bacillati</taxon>
        <taxon>Actinomycetota</taxon>
        <taxon>Actinomycetes</taxon>
        <taxon>Streptosporangiales</taxon>
        <taxon>Streptosporangiaceae</taxon>
        <taxon>Nonomuraea</taxon>
    </lineage>
</organism>
<dbReference type="EMBL" id="FNVT01000005">
    <property type="protein sequence ID" value="SEG86027.1"/>
    <property type="molecule type" value="Genomic_DNA"/>
</dbReference>
<feature type="region of interest" description="Disordered" evidence="1">
    <location>
        <begin position="1"/>
        <end position="29"/>
    </location>
</feature>
<name>A0A1H6DKS5_9ACTN</name>
<evidence type="ECO:0000313" key="3">
    <source>
        <dbReference type="Proteomes" id="UP000236732"/>
    </source>
</evidence>
<evidence type="ECO:0000313" key="2">
    <source>
        <dbReference type="EMBL" id="SEG86027.1"/>
    </source>
</evidence>
<evidence type="ECO:0000256" key="1">
    <source>
        <dbReference type="SAM" id="MobiDB-lite"/>
    </source>
</evidence>
<keyword evidence="3" id="KW-1185">Reference proteome</keyword>
<dbReference type="RefSeq" id="WP_103957901.1">
    <property type="nucleotide sequence ID" value="NZ_FNVT01000005.1"/>
</dbReference>
<gene>
    <name evidence="2" type="ORF">SAMN05444920_105629</name>
</gene>
<dbReference type="Proteomes" id="UP000236732">
    <property type="component" value="Unassembled WGS sequence"/>
</dbReference>
<sequence>MSGLDPHTGEVLVPAKHVSDPRAKLPAAPLGDALENAAAERDATVEQMLAERPAMAKRAARMARGIATQPSRCPTVLQPPQRDRDTLERSHDLDR</sequence>
<protein>
    <submittedName>
        <fullName evidence="2">Uncharacterized protein</fullName>
    </submittedName>
</protein>
<dbReference type="OrthoDB" id="4524286at2"/>
<feature type="compositionally biased region" description="Basic and acidic residues" evidence="1">
    <location>
        <begin position="81"/>
        <end position="95"/>
    </location>
</feature>
<reference evidence="2 3" key="1">
    <citation type="submission" date="2016-10" db="EMBL/GenBank/DDBJ databases">
        <authorList>
            <person name="de Groot N.N."/>
        </authorList>
    </citation>
    <scope>NUCLEOTIDE SEQUENCE [LARGE SCALE GENOMIC DNA]</scope>
    <source>
        <strain evidence="2 3">CGMCC 4.7037</strain>
    </source>
</reference>
<proteinExistence type="predicted"/>